<dbReference type="AlphaFoldDB" id="K2G762"/>
<dbReference type="EMBL" id="AMFJ01000035">
    <property type="protein sequence ID" value="EKE30152.1"/>
    <property type="molecule type" value="Genomic_DNA"/>
</dbReference>
<dbReference type="Gene3D" id="3.40.50.300">
    <property type="entry name" value="P-loop containing nucleotide triphosphate hydrolases"/>
    <property type="match status" value="2"/>
</dbReference>
<protein>
    <recommendedName>
        <fullName evidence="1">Endonuclease GajA/Old nuclease/RecF-like AAA domain-containing protein</fullName>
    </recommendedName>
</protein>
<feature type="domain" description="Endonuclease GajA/Old nuclease/RecF-like AAA" evidence="1">
    <location>
        <begin position="1"/>
        <end position="377"/>
    </location>
</feature>
<organism evidence="2">
    <name type="scientific">uncultured bacterium</name>
    <name type="common">gcode 4</name>
    <dbReference type="NCBI Taxonomy" id="1234023"/>
    <lineage>
        <taxon>Bacteria</taxon>
        <taxon>environmental samples</taxon>
    </lineage>
</organism>
<comment type="caution">
    <text evidence="2">The sequence shown here is derived from an EMBL/GenBank/DDBJ whole genome shotgun (WGS) entry which is preliminary data.</text>
</comment>
<dbReference type="InterPro" id="IPR051396">
    <property type="entry name" value="Bact_Antivir_Def_Nuclease"/>
</dbReference>
<proteinExistence type="predicted"/>
<evidence type="ECO:0000313" key="2">
    <source>
        <dbReference type="EMBL" id="EKE30152.1"/>
    </source>
</evidence>
<dbReference type="InterPro" id="IPR027417">
    <property type="entry name" value="P-loop_NTPase"/>
</dbReference>
<dbReference type="InterPro" id="IPR041685">
    <property type="entry name" value="AAA_GajA/Old/RecF-like"/>
</dbReference>
<sequence>MKISKIIIENFKSIEKIEFDIKKYWTSYTTMLLWVNESGKSNILEAMSFLDTPKSEFDYNSIHSQKDEKNSPVDLWFYLDFERDDTYQDVIKKEVINGWSLSFKIDNVIKNIYLQDWETYFSENIDFEIKNLNKNLFIKQVQKNEVINGQTTTINKYEISEKNDTLGTYKELTDVLFKNYFGDIIIKLIKKFEPKVSFWKPSDKYLISDVDLNVFKDDIDSNIPLKHIFALWGYIWKEKIKWEIEKIANDLIRRKLMSSLSKAVTKYVKEIWKHKIEIDIEIKNELKCVVCIKDEGENNEHNYYKMNARSEWFKQFMSLILSLSIETKKLGNKNKLILIDEPEAHLHPSGIRDLKEELLKIGENNYLFVSTHSPFLVDIKNKERNIIIKKIDNSITKKKEINNYDDIRDDEVLDEAFGINIYKDLLTPNRILVEGASDKIILQKSFDIKNLKYGVTNGTGSNIITLASKLNGDDIVVLVMVDDDRDWQGYKKNILKIWGVYNINNVFTIRDLVGNVINEGTIEDLLGKEFIESKFKEFYLKEFKEVCNLSLTESPFIEQIKKFLHKNDKFTDKILEDFKKKISNDFKPVKTNFDKNFPLLKSLLEKISEKLDNL</sequence>
<gene>
    <name evidence="2" type="ORF">ACD_2C00035G0001</name>
</gene>
<dbReference type="SUPFAM" id="SSF52540">
    <property type="entry name" value="P-loop containing nucleoside triphosphate hydrolases"/>
    <property type="match status" value="1"/>
</dbReference>
<name>K2G762_9BACT</name>
<dbReference type="PANTHER" id="PTHR43581:SF2">
    <property type="entry name" value="EXCINUCLEASE ATPASE SUBUNIT"/>
    <property type="match status" value="1"/>
</dbReference>
<dbReference type="Pfam" id="PF13175">
    <property type="entry name" value="AAA_15"/>
    <property type="match status" value="1"/>
</dbReference>
<reference evidence="2" key="1">
    <citation type="journal article" date="2012" name="Science">
        <title>Fermentation, hydrogen, and sulfur metabolism in multiple uncultivated bacterial phyla.</title>
        <authorList>
            <person name="Wrighton K.C."/>
            <person name="Thomas B.C."/>
            <person name="Sharon I."/>
            <person name="Miller C.S."/>
            <person name="Castelle C.J."/>
            <person name="VerBerkmoes N.C."/>
            <person name="Wilkins M.J."/>
            <person name="Hettich R.L."/>
            <person name="Lipton M.S."/>
            <person name="Williams K.H."/>
            <person name="Long P.E."/>
            <person name="Banfield J.F."/>
        </authorList>
    </citation>
    <scope>NUCLEOTIDE SEQUENCE [LARGE SCALE GENOMIC DNA]</scope>
</reference>
<accession>K2G762</accession>
<dbReference type="PANTHER" id="PTHR43581">
    <property type="entry name" value="ATP/GTP PHOSPHATASE"/>
    <property type="match status" value="1"/>
</dbReference>
<evidence type="ECO:0000259" key="1">
    <source>
        <dbReference type="Pfam" id="PF13175"/>
    </source>
</evidence>